<keyword evidence="2" id="KW-1185">Reference proteome</keyword>
<evidence type="ECO:0008006" key="3">
    <source>
        <dbReference type="Google" id="ProtNLM"/>
    </source>
</evidence>
<proteinExistence type="predicted"/>
<sequence>MKLLDMLGNGVEITNGKKKMVFNNETIFMPVYRINLDLLYYNDQNDRISTWLNKFEIEGNKLPELKSDEYNSIIEEFIEQSNPIALNKTKKNIDLVGQNEPGVVLNDGRIIDGNRRYTCLRKLQKEHPKKTRYFESVILEKDIESSSKEIKLLELFLQHGKEERVDYSPIDKLVGLYKDVIKNKLITIEEYANTTNSTINEIKKKVNEAILMVEFLEYINADEEFYIARELNLDGPLQELQGILRNVPEDKEYDIKTAVFNILAVGSTGDTTRTIRRIKNIAKYPKYLEQFIEEQKNVGIKILDTIGEDSGRKALDKISMQSELAYEVKKSLNKADESANLEKAKNVPLSLIEKVEEYLMQIDLNIVKQLSEENRAAFCLELKKAKENMDRIWSEIDVQR</sequence>
<organism evidence="1 2">
    <name type="scientific">Faecalicoccus pleomorphus</name>
    <dbReference type="NCBI Taxonomy" id="1323"/>
    <lineage>
        <taxon>Bacteria</taxon>
        <taxon>Bacillati</taxon>
        <taxon>Bacillota</taxon>
        <taxon>Erysipelotrichia</taxon>
        <taxon>Erysipelotrichales</taxon>
        <taxon>Erysipelotrichaceae</taxon>
        <taxon>Faecalicoccus</taxon>
    </lineage>
</organism>
<evidence type="ECO:0000313" key="1">
    <source>
        <dbReference type="EMBL" id="SUO03197.1"/>
    </source>
</evidence>
<reference evidence="1 2" key="1">
    <citation type="submission" date="2018-06" db="EMBL/GenBank/DDBJ databases">
        <authorList>
            <consortium name="Pathogen Informatics"/>
            <person name="Doyle S."/>
        </authorList>
    </citation>
    <scope>NUCLEOTIDE SEQUENCE [LARGE SCALE GENOMIC DNA]</scope>
    <source>
        <strain evidence="1 2">NCTC11087</strain>
    </source>
</reference>
<name>A0A380LIZ1_9FIRM</name>
<protein>
    <recommendedName>
        <fullName evidence="3">ParB/Sulfiredoxin domain-containing protein</fullName>
    </recommendedName>
</protein>
<dbReference type="Proteomes" id="UP000255523">
    <property type="component" value="Unassembled WGS sequence"/>
</dbReference>
<accession>A0A380LIZ1</accession>
<dbReference type="EMBL" id="UHFX01000003">
    <property type="protein sequence ID" value="SUO03197.1"/>
    <property type="molecule type" value="Genomic_DNA"/>
</dbReference>
<gene>
    <name evidence="1" type="ORF">NCTC11087_00049</name>
</gene>
<evidence type="ECO:0000313" key="2">
    <source>
        <dbReference type="Proteomes" id="UP000255523"/>
    </source>
</evidence>
<dbReference type="RefSeq" id="WP_022790591.1">
    <property type="nucleotide sequence ID" value="NZ_UHFX01000003.1"/>
</dbReference>
<dbReference type="OrthoDB" id="5194822at2"/>
<dbReference type="AlphaFoldDB" id="A0A380LIZ1"/>
<dbReference type="GeneID" id="77461052"/>